<accession>A0A376U8Z2</accession>
<evidence type="ECO:0000313" key="1">
    <source>
        <dbReference type="EMBL" id="STI85191.1"/>
    </source>
</evidence>
<dbReference type="InterPro" id="IPR051934">
    <property type="entry name" value="Phage_Tail_Fiber_Structural"/>
</dbReference>
<name>A0A376U8Z2_ECOLX</name>
<dbReference type="PANTHER" id="PTHR35191:SF1">
    <property type="entry name" value="PROPHAGE SIDE TAIL FIBER PROTEIN HOMOLOG STFQ-RELATED"/>
    <property type="match status" value="1"/>
</dbReference>
<protein>
    <submittedName>
        <fullName evidence="1">Major tail fiber protein</fullName>
    </submittedName>
</protein>
<organism evidence="1 2">
    <name type="scientific">Escherichia coli</name>
    <dbReference type="NCBI Taxonomy" id="562"/>
    <lineage>
        <taxon>Bacteria</taxon>
        <taxon>Pseudomonadati</taxon>
        <taxon>Pseudomonadota</taxon>
        <taxon>Gammaproteobacteria</taxon>
        <taxon>Enterobacterales</taxon>
        <taxon>Enterobacteriaceae</taxon>
        <taxon>Escherichia</taxon>
    </lineage>
</organism>
<proteinExistence type="predicted"/>
<dbReference type="PANTHER" id="PTHR35191">
    <property type="entry name" value="PROPHAGE SIDE TAIL FIBER PROTEIN HOMOLOG STFQ-RELATED"/>
    <property type="match status" value="1"/>
</dbReference>
<evidence type="ECO:0000313" key="2">
    <source>
        <dbReference type="Proteomes" id="UP000254079"/>
    </source>
</evidence>
<reference evidence="1 2" key="1">
    <citation type="submission" date="2018-06" db="EMBL/GenBank/DDBJ databases">
        <authorList>
            <consortium name="Pathogen Informatics"/>
            <person name="Doyle S."/>
        </authorList>
    </citation>
    <scope>NUCLEOTIDE SEQUENCE [LARGE SCALE GENOMIC DNA]</scope>
    <source>
        <strain evidence="1 2">NCTC8622</strain>
    </source>
</reference>
<sequence>MPILRGLSRTCRGQTIKGKPNGRAVLSYEQDGVISHTHGASISDTDLGTKYTSSFDYGSKPTTSFDYGNKSSTEGGWHAHNFRYCATSAYRDTPGQGLGMHSSNVSWAAGDRIEGSGNHAHVTWIGPHDHWVGIGAHNHYVVMGYHGHTATVHAAGNAEIPLKILRLTTL</sequence>
<dbReference type="EMBL" id="UGCP01000002">
    <property type="protein sequence ID" value="STI85191.1"/>
    <property type="molecule type" value="Genomic_DNA"/>
</dbReference>
<dbReference type="Proteomes" id="UP000254079">
    <property type="component" value="Unassembled WGS sequence"/>
</dbReference>
<dbReference type="AlphaFoldDB" id="A0A376U8Z2"/>
<gene>
    <name evidence="1" type="ORF">NCTC8622_04269</name>
</gene>